<dbReference type="InterPro" id="IPR052050">
    <property type="entry name" value="SecEffector_AnkRepeat"/>
</dbReference>
<name>W2XKX5_PHYNI</name>
<dbReference type="Proteomes" id="UP000018958">
    <property type="component" value="Unassembled WGS sequence"/>
</dbReference>
<dbReference type="SUPFAM" id="SSF48403">
    <property type="entry name" value="Ankyrin repeat"/>
    <property type="match status" value="1"/>
</dbReference>
<evidence type="ECO:0000313" key="2">
    <source>
        <dbReference type="Proteomes" id="UP000018958"/>
    </source>
</evidence>
<reference evidence="1 2" key="1">
    <citation type="submission" date="2013-11" db="EMBL/GenBank/DDBJ databases">
        <title>The Genome Sequence of Phytophthora parasitica CJ01A1.</title>
        <authorList>
            <consortium name="The Broad Institute Genomics Platform"/>
            <person name="Russ C."/>
            <person name="Tyler B."/>
            <person name="Panabieres F."/>
            <person name="Shan W."/>
            <person name="Tripathy S."/>
            <person name="Grunwald N."/>
            <person name="Machado M."/>
            <person name="Johnson C.S."/>
            <person name="Walker B."/>
            <person name="Young S.K."/>
            <person name="Zeng Q."/>
            <person name="Gargeya S."/>
            <person name="Fitzgerald M."/>
            <person name="Haas B."/>
            <person name="Abouelleil A."/>
            <person name="Allen A.W."/>
            <person name="Alvarado L."/>
            <person name="Arachchi H.M."/>
            <person name="Berlin A.M."/>
            <person name="Chapman S.B."/>
            <person name="Gainer-Dewar J."/>
            <person name="Goldberg J."/>
            <person name="Griggs A."/>
            <person name="Gujja S."/>
            <person name="Hansen M."/>
            <person name="Howarth C."/>
            <person name="Imamovic A."/>
            <person name="Ireland A."/>
            <person name="Larimer J."/>
            <person name="McCowan C."/>
            <person name="Murphy C."/>
            <person name="Pearson M."/>
            <person name="Poon T.W."/>
            <person name="Priest M."/>
            <person name="Roberts A."/>
            <person name="Saif S."/>
            <person name="Shea T."/>
            <person name="Sisk P."/>
            <person name="Sykes S."/>
            <person name="Wortman J."/>
            <person name="Nusbaum C."/>
            <person name="Birren B."/>
        </authorList>
    </citation>
    <scope>NUCLEOTIDE SEQUENCE [LARGE SCALE GENOMIC DNA]</scope>
    <source>
        <strain evidence="1 2">CJ01A1</strain>
    </source>
</reference>
<comment type="caution">
    <text evidence="1">The sequence shown here is derived from an EMBL/GenBank/DDBJ whole genome shotgun (WGS) entry which is preliminary data.</text>
</comment>
<dbReference type="EMBL" id="ANIX01000813">
    <property type="protein sequence ID" value="ETP23306.1"/>
    <property type="molecule type" value="Genomic_DNA"/>
</dbReference>
<dbReference type="Pfam" id="PF13637">
    <property type="entry name" value="Ank_4"/>
    <property type="match status" value="1"/>
</dbReference>
<evidence type="ECO:0000313" key="1">
    <source>
        <dbReference type="EMBL" id="ETP23306.1"/>
    </source>
</evidence>
<dbReference type="Gene3D" id="1.25.40.20">
    <property type="entry name" value="Ankyrin repeat-containing domain"/>
    <property type="match status" value="1"/>
</dbReference>
<dbReference type="OrthoDB" id="88700at2759"/>
<dbReference type="PANTHER" id="PTHR46586:SF3">
    <property type="entry name" value="ANKYRIN REPEAT-CONTAINING PROTEIN"/>
    <property type="match status" value="1"/>
</dbReference>
<dbReference type="PANTHER" id="PTHR46586">
    <property type="entry name" value="ANKYRIN REPEAT-CONTAINING PROTEIN"/>
    <property type="match status" value="1"/>
</dbReference>
<proteinExistence type="predicted"/>
<dbReference type="InterPro" id="IPR036770">
    <property type="entry name" value="Ankyrin_rpt-contain_sf"/>
</dbReference>
<dbReference type="InterPro" id="IPR002110">
    <property type="entry name" value="Ankyrin_rpt"/>
</dbReference>
<organism evidence="1 2">
    <name type="scientific">Phytophthora nicotianae CJ01A1</name>
    <dbReference type="NCBI Taxonomy" id="1317063"/>
    <lineage>
        <taxon>Eukaryota</taxon>
        <taxon>Sar</taxon>
        <taxon>Stramenopiles</taxon>
        <taxon>Oomycota</taxon>
        <taxon>Peronosporomycetes</taxon>
        <taxon>Peronosporales</taxon>
        <taxon>Peronosporaceae</taxon>
        <taxon>Phytophthora</taxon>
    </lineage>
</organism>
<protein>
    <submittedName>
        <fullName evidence="1">Uncharacterized protein</fullName>
    </submittedName>
</protein>
<accession>W2XKX5</accession>
<dbReference type="AlphaFoldDB" id="W2XKX5"/>
<sequence>MSPHQHRVASIEAFEPFRSTTQKTRKAINVRTLENVYFLQCPIHLLNGLAGVITNFNLMACHTQNIKKKLNNYCPFMSLFPRGNPPALLVLTQGELLHHIGGFMSGVPFAVGAFAAREARRASKERKQHVTPITALYPQPRGYLPQCAIIRDDLSMLELLYRVSKQPEHQRNPRLEFYEVIRCAVMFNRLNALQWIGTHCNLNIYEFEGNLLNYAIHYSGDLAVMDWLHHHVPRQFVHIRPWQLCFAASRGNLRAVRWLHEHDYEGFTPGVMDAAAIAGHLEVVQYLHEHRSEGCTYEAMDMAAANGHLEVVRFLHDHRSEGCTTVAMGCAAGFGHGKVVEFLGKHRMEGPHPRALEDAAKNGHLECVILLCRYSTRGCLFQARKGAAKMKHHEIVEYLSSIMEDNVWSCNPRRHEGDGPRRCQKNQYAMVLRRKSSRLPRSNSKARKVEGGLFSRIFGSDAGRKEPTRLCSRDVSVIHRTSESLSTHELMA</sequence>
<gene>
    <name evidence="1" type="ORF">F441_03576</name>
</gene>